<feature type="domain" description="NlpC/P60" evidence="6">
    <location>
        <begin position="149"/>
        <end position="269"/>
    </location>
</feature>
<dbReference type="RefSeq" id="WP_041897058.1">
    <property type="nucleotide sequence ID" value="NZ_CP010086.2"/>
</dbReference>
<dbReference type="InterPro" id="IPR051202">
    <property type="entry name" value="Peptidase_C40"/>
</dbReference>
<proteinExistence type="inferred from homology"/>
<sequence length="272" mass="30855">MKNAIVNNTIGMLKREPKNNSESVDEVLFGMNIEILKEEFNNWFYVRTRYNYEGYINGIDLIINDKLSEKWETEKNSIVINSFADILNKPQAYGFPIATLTRGANLISTSECSKDNKFTKVILPNLSMGWIRSSFISNLKSGYDINDEEGLRNNLVSSAVSYIGTQYRWGGKTPLGIDCSGLCSMAYMLNGILIYRDAKIKEGFPIKEITFKQIKKGDLIFFPGHVAMYLGGGKYIHSSTSNDVVKINSFNKKSNDYNEDLDRSLKRYGSIF</sequence>
<dbReference type="InterPro" id="IPR003646">
    <property type="entry name" value="SH3-like_bac-type"/>
</dbReference>
<comment type="similarity">
    <text evidence="1">Belongs to the peptidase C40 family.</text>
</comment>
<dbReference type="MEROPS" id="C40.001"/>
<evidence type="ECO:0000256" key="1">
    <source>
        <dbReference type="ARBA" id="ARBA00007074"/>
    </source>
</evidence>
<organism evidence="7 8">
    <name type="scientific">Clostridium beijerinckii</name>
    <name type="common">Clostridium MP</name>
    <dbReference type="NCBI Taxonomy" id="1520"/>
    <lineage>
        <taxon>Bacteria</taxon>
        <taxon>Bacillati</taxon>
        <taxon>Bacillota</taxon>
        <taxon>Clostridia</taxon>
        <taxon>Eubacteriales</taxon>
        <taxon>Clostridiaceae</taxon>
        <taxon>Clostridium</taxon>
    </lineage>
</organism>
<protein>
    <submittedName>
        <fullName evidence="7">Glycoside hydrolase</fullName>
    </submittedName>
</protein>
<dbReference type="STRING" id="1520.LF65_02992"/>
<dbReference type="GO" id="GO:0008234">
    <property type="term" value="F:cysteine-type peptidase activity"/>
    <property type="evidence" value="ECO:0007669"/>
    <property type="project" value="UniProtKB-KW"/>
</dbReference>
<keyword evidence="3 7" id="KW-0378">Hydrolase</keyword>
<name>A0A0B5QNG6_CLOBE</name>
<feature type="domain" description="SH3b" evidence="5">
    <location>
        <begin position="1"/>
        <end position="65"/>
    </location>
</feature>
<accession>A0A0B5QNG6</accession>
<dbReference type="InterPro" id="IPR038765">
    <property type="entry name" value="Papain-like_cys_pep_sf"/>
</dbReference>
<dbReference type="AlphaFoldDB" id="A0A0B5QNG6"/>
<dbReference type="GO" id="GO:0006508">
    <property type="term" value="P:proteolysis"/>
    <property type="evidence" value="ECO:0007669"/>
    <property type="project" value="UniProtKB-KW"/>
</dbReference>
<dbReference type="PROSITE" id="PS51781">
    <property type="entry name" value="SH3B"/>
    <property type="match status" value="1"/>
</dbReference>
<dbReference type="KEGG" id="cbei:LF65_02992"/>
<keyword evidence="4" id="KW-0788">Thiol protease</keyword>
<dbReference type="OrthoDB" id="9808890at2"/>
<dbReference type="PANTHER" id="PTHR47053">
    <property type="entry name" value="MUREIN DD-ENDOPEPTIDASE MEPH-RELATED"/>
    <property type="match status" value="1"/>
</dbReference>
<dbReference type="PANTHER" id="PTHR47053:SF1">
    <property type="entry name" value="MUREIN DD-ENDOPEPTIDASE MEPH-RELATED"/>
    <property type="match status" value="1"/>
</dbReference>
<dbReference type="Gene3D" id="3.90.1720.10">
    <property type="entry name" value="endopeptidase domain like (from Nostoc punctiforme)"/>
    <property type="match status" value="1"/>
</dbReference>
<evidence type="ECO:0000313" key="7">
    <source>
        <dbReference type="EMBL" id="AJG99562.1"/>
    </source>
</evidence>
<dbReference type="InterPro" id="IPR000064">
    <property type="entry name" value="NLP_P60_dom"/>
</dbReference>
<dbReference type="Pfam" id="PF00877">
    <property type="entry name" value="NLPC_P60"/>
    <property type="match status" value="1"/>
</dbReference>
<evidence type="ECO:0000256" key="3">
    <source>
        <dbReference type="ARBA" id="ARBA00022801"/>
    </source>
</evidence>
<reference evidence="8" key="1">
    <citation type="submission" date="2014-12" db="EMBL/GenBank/DDBJ databases">
        <title>Genome sequence of Clostridium beijerinckii strain 59B.</title>
        <authorList>
            <person name="Little G.T."/>
            <person name="Minton N.P."/>
        </authorList>
    </citation>
    <scope>NUCLEOTIDE SEQUENCE [LARGE SCALE GENOMIC DNA]</scope>
    <source>
        <strain evidence="8">59B</strain>
    </source>
</reference>
<dbReference type="EMBL" id="CP010086">
    <property type="protein sequence ID" value="AJG99562.1"/>
    <property type="molecule type" value="Genomic_DNA"/>
</dbReference>
<dbReference type="Proteomes" id="UP000031866">
    <property type="component" value="Chromosome"/>
</dbReference>
<dbReference type="PROSITE" id="PS51935">
    <property type="entry name" value="NLPC_P60"/>
    <property type="match status" value="1"/>
</dbReference>
<keyword evidence="2" id="KW-0645">Protease</keyword>
<gene>
    <name evidence="7" type="ORF">LF65_02992</name>
</gene>
<dbReference type="SUPFAM" id="SSF54001">
    <property type="entry name" value="Cysteine proteinases"/>
    <property type="match status" value="1"/>
</dbReference>
<evidence type="ECO:0000256" key="2">
    <source>
        <dbReference type="ARBA" id="ARBA00022670"/>
    </source>
</evidence>
<evidence type="ECO:0000259" key="6">
    <source>
        <dbReference type="PROSITE" id="PS51935"/>
    </source>
</evidence>
<dbReference type="Gene3D" id="2.30.30.40">
    <property type="entry name" value="SH3 Domains"/>
    <property type="match status" value="2"/>
</dbReference>
<evidence type="ECO:0000259" key="5">
    <source>
        <dbReference type="PROSITE" id="PS51781"/>
    </source>
</evidence>
<evidence type="ECO:0000313" key="8">
    <source>
        <dbReference type="Proteomes" id="UP000031866"/>
    </source>
</evidence>
<evidence type="ECO:0000256" key="4">
    <source>
        <dbReference type="ARBA" id="ARBA00022807"/>
    </source>
</evidence>